<dbReference type="AlphaFoldDB" id="A0A0F6RDM7"/>
<dbReference type="Proteomes" id="UP000034071">
    <property type="component" value="Chromosome"/>
</dbReference>
<protein>
    <recommendedName>
        <fullName evidence="3">Lipoprotein</fullName>
    </recommendedName>
</protein>
<dbReference type="KEGG" id="kge:TQ33_2165"/>
<organism evidence="1 2">
    <name type="scientific">Kangiella geojedonensis</name>
    <dbReference type="NCBI Taxonomy" id="914150"/>
    <lineage>
        <taxon>Bacteria</taxon>
        <taxon>Pseudomonadati</taxon>
        <taxon>Pseudomonadota</taxon>
        <taxon>Gammaproteobacteria</taxon>
        <taxon>Kangiellales</taxon>
        <taxon>Kangiellaceae</taxon>
        <taxon>Kangiella</taxon>
    </lineage>
</organism>
<gene>
    <name evidence="1" type="ORF">TQ33_2165</name>
</gene>
<evidence type="ECO:0008006" key="3">
    <source>
        <dbReference type="Google" id="ProtNLM"/>
    </source>
</evidence>
<sequence length="163" mass="18578">MRRLTILLSAILLSGCITTKQKYIQMVSDPKFAILLVKGDNQKAALSATVEIKNIKTGQKTHLNDMIRHGNRGKPVVFKLEPGVYKLSRYLLYNNVKPSLDHLNYFFSVEAGKVNYVGDWSFKEQWGSGALDVDFSVKYNPETINTAKQTFDILLTKWKLKSY</sequence>
<keyword evidence="2" id="KW-1185">Reference proteome</keyword>
<name>A0A0F6RDM7_9GAMM</name>
<accession>A0A0F6RDM7</accession>
<proteinExistence type="predicted"/>
<dbReference type="EMBL" id="CP010975">
    <property type="protein sequence ID" value="AKE53091.1"/>
    <property type="molecule type" value="Genomic_DNA"/>
</dbReference>
<evidence type="ECO:0000313" key="2">
    <source>
        <dbReference type="Proteomes" id="UP000034071"/>
    </source>
</evidence>
<dbReference type="HOGENOM" id="CLU_1624895_0_0_6"/>
<dbReference type="PROSITE" id="PS51257">
    <property type="entry name" value="PROKAR_LIPOPROTEIN"/>
    <property type="match status" value="1"/>
</dbReference>
<dbReference type="RefSeq" id="WP_046562074.1">
    <property type="nucleotide sequence ID" value="NZ_CP010975.1"/>
</dbReference>
<reference evidence="1 2" key="1">
    <citation type="submission" date="2015-02" db="EMBL/GenBank/DDBJ databases">
        <title>Complete genome sequence of Kangiella geojedonensis strain YCS-5T.</title>
        <authorList>
            <person name="Kim K.M."/>
        </authorList>
    </citation>
    <scope>NUCLEOTIDE SEQUENCE [LARGE SCALE GENOMIC DNA]</scope>
    <source>
        <strain evidence="1 2">YCS-5</strain>
    </source>
</reference>
<evidence type="ECO:0000313" key="1">
    <source>
        <dbReference type="EMBL" id="AKE53091.1"/>
    </source>
</evidence>
<dbReference type="OrthoDB" id="1039448at2"/>